<dbReference type="AlphaFoldDB" id="A0A6A6Q0X0"/>
<proteinExistence type="predicted"/>
<dbReference type="RefSeq" id="XP_033592697.1">
    <property type="nucleotide sequence ID" value="XM_033738642.1"/>
</dbReference>
<name>A0A6A6Q0X0_9PEZI</name>
<feature type="region of interest" description="Disordered" evidence="1">
    <location>
        <begin position="73"/>
        <end position="112"/>
    </location>
</feature>
<organism evidence="2 3">
    <name type="scientific">Neohortaea acidophila</name>
    <dbReference type="NCBI Taxonomy" id="245834"/>
    <lineage>
        <taxon>Eukaryota</taxon>
        <taxon>Fungi</taxon>
        <taxon>Dikarya</taxon>
        <taxon>Ascomycota</taxon>
        <taxon>Pezizomycotina</taxon>
        <taxon>Dothideomycetes</taxon>
        <taxon>Dothideomycetidae</taxon>
        <taxon>Mycosphaerellales</taxon>
        <taxon>Teratosphaeriaceae</taxon>
        <taxon>Neohortaea</taxon>
    </lineage>
</organism>
<dbReference type="EMBL" id="MU001632">
    <property type="protein sequence ID" value="KAF2486128.1"/>
    <property type="molecule type" value="Genomic_DNA"/>
</dbReference>
<feature type="region of interest" description="Disordered" evidence="1">
    <location>
        <begin position="117"/>
        <end position="136"/>
    </location>
</feature>
<accession>A0A6A6Q0X0</accession>
<evidence type="ECO:0000256" key="1">
    <source>
        <dbReference type="SAM" id="MobiDB-lite"/>
    </source>
</evidence>
<evidence type="ECO:0000313" key="2">
    <source>
        <dbReference type="EMBL" id="KAF2486128.1"/>
    </source>
</evidence>
<gene>
    <name evidence="2" type="ORF">BDY17DRAFT_71360</name>
</gene>
<protein>
    <submittedName>
        <fullName evidence="2">Uncharacterized protein</fullName>
    </submittedName>
</protein>
<dbReference type="Proteomes" id="UP000799767">
    <property type="component" value="Unassembled WGS sequence"/>
</dbReference>
<keyword evidence="3" id="KW-1185">Reference proteome</keyword>
<dbReference type="GeneID" id="54479644"/>
<reference evidence="2" key="1">
    <citation type="journal article" date="2020" name="Stud. Mycol.">
        <title>101 Dothideomycetes genomes: a test case for predicting lifestyles and emergence of pathogens.</title>
        <authorList>
            <person name="Haridas S."/>
            <person name="Albert R."/>
            <person name="Binder M."/>
            <person name="Bloem J."/>
            <person name="Labutti K."/>
            <person name="Salamov A."/>
            <person name="Andreopoulos B."/>
            <person name="Baker S."/>
            <person name="Barry K."/>
            <person name="Bills G."/>
            <person name="Bluhm B."/>
            <person name="Cannon C."/>
            <person name="Castanera R."/>
            <person name="Culley D."/>
            <person name="Daum C."/>
            <person name="Ezra D."/>
            <person name="Gonzalez J."/>
            <person name="Henrissat B."/>
            <person name="Kuo A."/>
            <person name="Liang C."/>
            <person name="Lipzen A."/>
            <person name="Lutzoni F."/>
            <person name="Magnuson J."/>
            <person name="Mondo S."/>
            <person name="Nolan M."/>
            <person name="Ohm R."/>
            <person name="Pangilinan J."/>
            <person name="Park H.-J."/>
            <person name="Ramirez L."/>
            <person name="Alfaro M."/>
            <person name="Sun H."/>
            <person name="Tritt A."/>
            <person name="Yoshinaga Y."/>
            <person name="Zwiers L.-H."/>
            <person name="Turgeon B."/>
            <person name="Goodwin S."/>
            <person name="Spatafora J."/>
            <person name="Crous P."/>
            <person name="Grigoriev I."/>
        </authorList>
    </citation>
    <scope>NUCLEOTIDE SEQUENCE</scope>
    <source>
        <strain evidence="2">CBS 113389</strain>
    </source>
</reference>
<sequence length="160" mass="17510">MTERFLNPYTIIATRNGGPKHRVQKIAPIPREQHAPPGTQRRWQVAASEGAVRRCFRPAPSPLCHWWMRRGGDQSASRSAPAVGLRRAASFHPSQSLQPLHGRGDGDGTEVCIHQSTQSNRSLAKPAPNSQRSHSLCASVVSRHRFSIPPAQPFLGSADA</sequence>
<evidence type="ECO:0000313" key="3">
    <source>
        <dbReference type="Proteomes" id="UP000799767"/>
    </source>
</evidence>